<dbReference type="NCBIfam" id="TIGR00879">
    <property type="entry name" value="SP"/>
    <property type="match status" value="1"/>
</dbReference>
<feature type="transmembrane region" description="Helical" evidence="8">
    <location>
        <begin position="377"/>
        <end position="401"/>
    </location>
</feature>
<keyword evidence="5 8" id="KW-1133">Transmembrane helix</keyword>
<protein>
    <recommendedName>
        <fullName evidence="9">Major facilitator superfamily (MFS) profile domain-containing protein</fullName>
    </recommendedName>
</protein>
<keyword evidence="3 7" id="KW-0813">Transport</keyword>
<dbReference type="GO" id="GO:0016020">
    <property type="term" value="C:membrane"/>
    <property type="evidence" value="ECO:0007669"/>
    <property type="project" value="UniProtKB-SubCell"/>
</dbReference>
<dbReference type="InterPro" id="IPR003663">
    <property type="entry name" value="Sugar/inositol_transpt"/>
</dbReference>
<accession>A0A642V8Y1</accession>
<dbReference type="InterPro" id="IPR036259">
    <property type="entry name" value="MFS_trans_sf"/>
</dbReference>
<evidence type="ECO:0000256" key="6">
    <source>
        <dbReference type="ARBA" id="ARBA00023136"/>
    </source>
</evidence>
<dbReference type="InterPro" id="IPR020846">
    <property type="entry name" value="MFS_dom"/>
</dbReference>
<keyword evidence="6 8" id="KW-0472">Membrane</keyword>
<dbReference type="InterPro" id="IPR050360">
    <property type="entry name" value="MFS_Sugar_Transporters"/>
</dbReference>
<dbReference type="PROSITE" id="PS50850">
    <property type="entry name" value="MFS"/>
    <property type="match status" value="1"/>
</dbReference>
<evidence type="ECO:0000256" key="2">
    <source>
        <dbReference type="ARBA" id="ARBA00010992"/>
    </source>
</evidence>
<evidence type="ECO:0000259" key="9">
    <source>
        <dbReference type="PROSITE" id="PS50850"/>
    </source>
</evidence>
<evidence type="ECO:0000256" key="5">
    <source>
        <dbReference type="ARBA" id="ARBA00022989"/>
    </source>
</evidence>
<comment type="caution">
    <text evidence="10">The sequence shown here is derived from an EMBL/GenBank/DDBJ whole genome shotgun (WGS) entry which is preliminary data.</text>
</comment>
<proteinExistence type="inferred from homology"/>
<evidence type="ECO:0000256" key="8">
    <source>
        <dbReference type="SAM" id="Phobius"/>
    </source>
</evidence>
<keyword evidence="4 8" id="KW-0812">Transmembrane</keyword>
<comment type="similarity">
    <text evidence="2 7">Belongs to the major facilitator superfamily. Sugar transporter (TC 2.A.1.1) family.</text>
</comment>
<dbReference type="SUPFAM" id="SSF103473">
    <property type="entry name" value="MFS general substrate transporter"/>
    <property type="match status" value="1"/>
</dbReference>
<dbReference type="InterPro" id="IPR005829">
    <property type="entry name" value="Sugar_transporter_CS"/>
</dbReference>
<feature type="transmembrane region" description="Helical" evidence="8">
    <location>
        <begin position="192"/>
        <end position="213"/>
    </location>
</feature>
<feature type="transmembrane region" description="Helical" evidence="8">
    <location>
        <begin position="102"/>
        <end position="120"/>
    </location>
</feature>
<sequence>MSGLGLEKWVIWRQRHLLTPKLVFVALYISLTSLNFGYDTSLFSSVQGMQPFAKEFGEFDPESEIYVLPSYLSSIMNSTPFLGKLIGTLISGPLMERYGRKVAVLAVALVSIVGVILQCASFHVEQYTIGRILCYLATGITISVVPTYQAESTPAELRGAFVATLQFWIGVGQLIAAVITNATYSMPGRESWLIPTGVQFVVPVVLILGYPFVPESPRWLLWKDRREEAYRSLKDLRPKKTTEESLNVEIDLIAIADSMQQKGTWRSLFQGSNLRRTIIAIGSMFSQQITGQAFVNQYQVVFLQTQGITSPSPFMFNIINTATNFVSSIAVILIIDSFGRRPILTVGSFFISLWLFVLGALGSVSDHQELNKSQKNGIIACLLLFNKSYYLSWAPLAYVIMGEVSTNHLREKTTLLATSISVVTTFVTSFTVPYLVNAPYAHLGAKVGYVYGSISVCTLFFAIFYVPELKNRSLEELDEMFDAKLSVFQFRKYQSHGIGKQIQEAERGSVKGVATSIYAQEIESSRV</sequence>
<dbReference type="Proteomes" id="UP000761534">
    <property type="component" value="Unassembled WGS sequence"/>
</dbReference>
<feature type="transmembrane region" description="Helical" evidence="8">
    <location>
        <begin position="160"/>
        <end position="180"/>
    </location>
</feature>
<comment type="subcellular location">
    <subcellularLocation>
        <location evidence="1">Membrane</location>
        <topology evidence="1">Multi-pass membrane protein</topology>
    </subcellularLocation>
</comment>
<gene>
    <name evidence="10" type="ORF">TRICI_001852</name>
</gene>
<dbReference type="Gene3D" id="1.20.1250.20">
    <property type="entry name" value="MFS general substrate transporter like domains"/>
    <property type="match status" value="1"/>
</dbReference>
<evidence type="ECO:0000313" key="10">
    <source>
        <dbReference type="EMBL" id="KAA8916037.1"/>
    </source>
</evidence>
<evidence type="ECO:0000256" key="3">
    <source>
        <dbReference type="ARBA" id="ARBA00022448"/>
    </source>
</evidence>
<feature type="transmembrane region" description="Helical" evidence="8">
    <location>
        <begin position="413"/>
        <end position="436"/>
    </location>
</feature>
<dbReference type="OrthoDB" id="6612291at2759"/>
<reference evidence="10" key="1">
    <citation type="journal article" date="2019" name="G3 (Bethesda)">
        <title>Genome Assemblies of Two Rare Opportunistic Yeast Pathogens: Diutina rugosa (syn. Candida rugosa) and Trichomonascus ciferrii (syn. Candida ciferrii).</title>
        <authorList>
            <person name="Mixao V."/>
            <person name="Saus E."/>
            <person name="Hansen A.P."/>
            <person name="Lass-Florl C."/>
            <person name="Gabaldon T."/>
        </authorList>
    </citation>
    <scope>NUCLEOTIDE SEQUENCE</scope>
    <source>
        <strain evidence="10">CBS 4856</strain>
    </source>
</reference>
<dbReference type="FunFam" id="1.20.1250.20:FF:000078">
    <property type="entry name" value="MFS maltose transporter, putative"/>
    <property type="match status" value="1"/>
</dbReference>
<feature type="transmembrane region" description="Helical" evidence="8">
    <location>
        <begin position="314"/>
        <end position="335"/>
    </location>
</feature>
<keyword evidence="11" id="KW-1185">Reference proteome</keyword>
<dbReference type="GO" id="GO:0005351">
    <property type="term" value="F:carbohydrate:proton symporter activity"/>
    <property type="evidence" value="ECO:0007669"/>
    <property type="project" value="TreeGrafter"/>
</dbReference>
<feature type="domain" description="Major facilitator superfamily (MFS) profile" evidence="9">
    <location>
        <begin position="25"/>
        <end position="470"/>
    </location>
</feature>
<dbReference type="PROSITE" id="PS00216">
    <property type="entry name" value="SUGAR_TRANSPORT_1"/>
    <property type="match status" value="2"/>
</dbReference>
<organism evidence="10 11">
    <name type="scientific">Trichomonascus ciferrii</name>
    <dbReference type="NCBI Taxonomy" id="44093"/>
    <lineage>
        <taxon>Eukaryota</taxon>
        <taxon>Fungi</taxon>
        <taxon>Dikarya</taxon>
        <taxon>Ascomycota</taxon>
        <taxon>Saccharomycotina</taxon>
        <taxon>Dipodascomycetes</taxon>
        <taxon>Dipodascales</taxon>
        <taxon>Trichomonascaceae</taxon>
        <taxon>Trichomonascus</taxon>
        <taxon>Trichomonascus ciferrii complex</taxon>
    </lineage>
</organism>
<evidence type="ECO:0000256" key="1">
    <source>
        <dbReference type="ARBA" id="ARBA00004141"/>
    </source>
</evidence>
<dbReference type="InterPro" id="IPR005828">
    <property type="entry name" value="MFS_sugar_transport-like"/>
</dbReference>
<dbReference type="Pfam" id="PF00083">
    <property type="entry name" value="Sugar_tr"/>
    <property type="match status" value="1"/>
</dbReference>
<dbReference type="AlphaFoldDB" id="A0A642V8Y1"/>
<dbReference type="PANTHER" id="PTHR48022">
    <property type="entry name" value="PLASTIDIC GLUCOSE TRANSPORTER 4"/>
    <property type="match status" value="1"/>
</dbReference>
<feature type="transmembrane region" description="Helical" evidence="8">
    <location>
        <begin position="21"/>
        <end position="38"/>
    </location>
</feature>
<feature type="transmembrane region" description="Helical" evidence="8">
    <location>
        <begin position="342"/>
        <end position="365"/>
    </location>
</feature>
<feature type="transmembrane region" description="Helical" evidence="8">
    <location>
        <begin position="448"/>
        <end position="466"/>
    </location>
</feature>
<dbReference type="PANTHER" id="PTHR48022:SF77">
    <property type="entry name" value="MAJOR FACILITATOR SUPERFAMILY (MFS) PROFILE DOMAIN-CONTAINING PROTEIN"/>
    <property type="match status" value="1"/>
</dbReference>
<feature type="transmembrane region" description="Helical" evidence="8">
    <location>
        <begin position="132"/>
        <end position="148"/>
    </location>
</feature>
<evidence type="ECO:0000313" key="11">
    <source>
        <dbReference type="Proteomes" id="UP000761534"/>
    </source>
</evidence>
<dbReference type="EMBL" id="SWFS01000128">
    <property type="protein sequence ID" value="KAA8916037.1"/>
    <property type="molecule type" value="Genomic_DNA"/>
</dbReference>
<evidence type="ECO:0000256" key="4">
    <source>
        <dbReference type="ARBA" id="ARBA00022692"/>
    </source>
</evidence>
<evidence type="ECO:0000256" key="7">
    <source>
        <dbReference type="RuleBase" id="RU003346"/>
    </source>
</evidence>
<dbReference type="VEuPathDB" id="FungiDB:TRICI_001852"/>
<dbReference type="PRINTS" id="PR00171">
    <property type="entry name" value="SUGRTRNSPORT"/>
</dbReference>
<name>A0A642V8Y1_9ASCO</name>